<dbReference type="InterPro" id="IPR011009">
    <property type="entry name" value="Kinase-like_dom_sf"/>
</dbReference>
<dbReference type="SMART" id="SM00220">
    <property type="entry name" value="S_TKc"/>
    <property type="match status" value="1"/>
</dbReference>
<evidence type="ECO:0000256" key="2">
    <source>
        <dbReference type="ARBA" id="ARBA00022527"/>
    </source>
</evidence>
<comment type="catalytic activity">
    <reaction evidence="8">
        <text>L-seryl-[protein] + ATP = O-phospho-L-seryl-[protein] + ADP + H(+)</text>
        <dbReference type="Rhea" id="RHEA:17989"/>
        <dbReference type="Rhea" id="RHEA-COMP:9863"/>
        <dbReference type="Rhea" id="RHEA-COMP:11604"/>
        <dbReference type="ChEBI" id="CHEBI:15378"/>
        <dbReference type="ChEBI" id="CHEBI:29999"/>
        <dbReference type="ChEBI" id="CHEBI:30616"/>
        <dbReference type="ChEBI" id="CHEBI:83421"/>
        <dbReference type="ChEBI" id="CHEBI:456216"/>
        <dbReference type="EC" id="2.7.11.1"/>
    </reaction>
</comment>
<dbReference type="Pfam" id="PF00069">
    <property type="entry name" value="Pkinase"/>
    <property type="match status" value="1"/>
</dbReference>
<dbReference type="GO" id="GO:0005737">
    <property type="term" value="C:cytoplasm"/>
    <property type="evidence" value="ECO:0007669"/>
    <property type="project" value="TreeGrafter"/>
</dbReference>
<sequence>MPKKRIFFWCLETIAYSILVDIVVPELGDLIVTKFLITLVYGLVHKSRISELVTISIIELIINKKTTFVHEIIKGKIIEDHYQKQERRSQQNVKQSNNSNNNSNNDNVNKEKETAVSSDVSKAADLLQQQPTRIDRMKEENKQLLARLSNMENVRKSPPPSSPRRKNMFENTDNDSENDQLLSTKSNKSQNQNDQNNAIPRNPREKRRTRTASRKPKTKKTEIFDDVNDDALRFRSSYSGYMTSNSSTSLYCNSRQEGSLFSPSSEHFDTDLTDYSSDENVDHDDLNKDQVIIDEKEESKRVEYYKDKLYSMLEEFDPASLYLMKQVNKGGSGIVYKATPKNTINNNTSSFLTSFSTFTIANNISNINDKPIAIKAVSLPESKLLNVIYAEVKAARVLRHSNIVENISQYRTSDDTLYLLMEYCSRGSLLDFTLKTRKLTEPEIAFILREILLGLKYLHELGFIHRDIKAQNVLVTETDFGSISLQSRASITVGTIYWMAPEVLFDELYDNKVDIWSLGITAIELVDGRPPWHPLGQRMVLQFIKDVGTPPLPANISIEFESFLRDCLTVQPSKRPSASELLMHPFLNLASP</sequence>
<dbReference type="AlphaFoldDB" id="A0A9N9FU78"/>
<accession>A0A9N9FU78</accession>
<evidence type="ECO:0000256" key="6">
    <source>
        <dbReference type="ARBA" id="ARBA00022840"/>
    </source>
</evidence>
<keyword evidence="5" id="KW-0418">Kinase</keyword>
<feature type="compositionally biased region" description="Low complexity" evidence="9">
    <location>
        <begin position="185"/>
        <end position="197"/>
    </location>
</feature>
<dbReference type="Proteomes" id="UP000789508">
    <property type="component" value="Unassembled WGS sequence"/>
</dbReference>
<dbReference type="Gene3D" id="1.10.510.10">
    <property type="entry name" value="Transferase(Phosphotransferase) domain 1"/>
    <property type="match status" value="1"/>
</dbReference>
<feature type="compositionally biased region" description="Basic and acidic residues" evidence="9">
    <location>
        <begin position="133"/>
        <end position="142"/>
    </location>
</feature>
<gene>
    <name evidence="11" type="ORF">ALEPTO_LOCUS6422</name>
</gene>
<dbReference type="SUPFAM" id="SSF56112">
    <property type="entry name" value="Protein kinase-like (PK-like)"/>
    <property type="match status" value="1"/>
</dbReference>
<dbReference type="PROSITE" id="PS50011">
    <property type="entry name" value="PROTEIN_KINASE_DOM"/>
    <property type="match status" value="1"/>
</dbReference>
<dbReference type="InterPro" id="IPR050629">
    <property type="entry name" value="STE20/SPS1-PAK"/>
</dbReference>
<keyword evidence="4" id="KW-0547">Nucleotide-binding</keyword>
<feature type="region of interest" description="Disordered" evidence="9">
    <location>
        <begin position="83"/>
        <end position="224"/>
    </location>
</feature>
<feature type="domain" description="Protein kinase" evidence="10">
    <location>
        <begin position="321"/>
        <end position="587"/>
    </location>
</feature>
<comment type="similarity">
    <text evidence="1">Belongs to the protein kinase superfamily. STE Ser/Thr protein kinase family. STE20 subfamily.</text>
</comment>
<evidence type="ECO:0000256" key="8">
    <source>
        <dbReference type="ARBA" id="ARBA00048679"/>
    </source>
</evidence>
<name>A0A9N9FU78_9GLOM</name>
<evidence type="ECO:0000259" key="10">
    <source>
        <dbReference type="PROSITE" id="PS50011"/>
    </source>
</evidence>
<feature type="compositionally biased region" description="Low complexity" evidence="9">
    <location>
        <begin position="90"/>
        <end position="107"/>
    </location>
</feature>
<evidence type="ECO:0000256" key="9">
    <source>
        <dbReference type="SAM" id="MobiDB-lite"/>
    </source>
</evidence>
<dbReference type="InterPro" id="IPR000719">
    <property type="entry name" value="Prot_kinase_dom"/>
</dbReference>
<reference evidence="11" key="1">
    <citation type="submission" date="2021-06" db="EMBL/GenBank/DDBJ databases">
        <authorList>
            <person name="Kallberg Y."/>
            <person name="Tangrot J."/>
            <person name="Rosling A."/>
        </authorList>
    </citation>
    <scope>NUCLEOTIDE SEQUENCE</scope>
    <source>
        <strain evidence="11">FL130A</strain>
    </source>
</reference>
<evidence type="ECO:0000313" key="11">
    <source>
        <dbReference type="EMBL" id="CAG8562618.1"/>
    </source>
</evidence>
<dbReference type="PROSITE" id="PS00108">
    <property type="entry name" value="PROTEIN_KINASE_ST"/>
    <property type="match status" value="1"/>
</dbReference>
<dbReference type="PANTHER" id="PTHR48012:SF10">
    <property type="entry name" value="FI20177P1"/>
    <property type="match status" value="1"/>
</dbReference>
<comment type="caution">
    <text evidence="11">The sequence shown here is derived from an EMBL/GenBank/DDBJ whole genome shotgun (WGS) entry which is preliminary data.</text>
</comment>
<dbReference type="GO" id="GO:0005524">
    <property type="term" value="F:ATP binding"/>
    <property type="evidence" value="ECO:0007669"/>
    <property type="project" value="UniProtKB-KW"/>
</dbReference>
<dbReference type="GO" id="GO:0004674">
    <property type="term" value="F:protein serine/threonine kinase activity"/>
    <property type="evidence" value="ECO:0007669"/>
    <property type="project" value="UniProtKB-KW"/>
</dbReference>
<keyword evidence="2" id="KW-0723">Serine/threonine-protein kinase</keyword>
<evidence type="ECO:0000256" key="5">
    <source>
        <dbReference type="ARBA" id="ARBA00022777"/>
    </source>
</evidence>
<evidence type="ECO:0000256" key="1">
    <source>
        <dbReference type="ARBA" id="ARBA00008874"/>
    </source>
</evidence>
<keyword evidence="12" id="KW-1185">Reference proteome</keyword>
<dbReference type="PANTHER" id="PTHR48012">
    <property type="entry name" value="STERILE20-LIKE KINASE, ISOFORM B-RELATED"/>
    <property type="match status" value="1"/>
</dbReference>
<organism evidence="11 12">
    <name type="scientific">Ambispora leptoticha</name>
    <dbReference type="NCBI Taxonomy" id="144679"/>
    <lineage>
        <taxon>Eukaryota</taxon>
        <taxon>Fungi</taxon>
        <taxon>Fungi incertae sedis</taxon>
        <taxon>Mucoromycota</taxon>
        <taxon>Glomeromycotina</taxon>
        <taxon>Glomeromycetes</taxon>
        <taxon>Archaeosporales</taxon>
        <taxon>Ambisporaceae</taxon>
        <taxon>Ambispora</taxon>
    </lineage>
</organism>
<dbReference type="EMBL" id="CAJVPS010002217">
    <property type="protein sequence ID" value="CAG8562618.1"/>
    <property type="molecule type" value="Genomic_DNA"/>
</dbReference>
<dbReference type="InterPro" id="IPR008271">
    <property type="entry name" value="Ser/Thr_kinase_AS"/>
</dbReference>
<feature type="non-terminal residue" evidence="11">
    <location>
        <position position="1"/>
    </location>
</feature>
<feature type="compositionally biased region" description="Basic residues" evidence="9">
    <location>
        <begin position="204"/>
        <end position="218"/>
    </location>
</feature>
<evidence type="ECO:0000313" key="12">
    <source>
        <dbReference type="Proteomes" id="UP000789508"/>
    </source>
</evidence>
<comment type="catalytic activity">
    <reaction evidence="7">
        <text>L-threonyl-[protein] + ATP = O-phospho-L-threonyl-[protein] + ADP + H(+)</text>
        <dbReference type="Rhea" id="RHEA:46608"/>
        <dbReference type="Rhea" id="RHEA-COMP:11060"/>
        <dbReference type="Rhea" id="RHEA-COMP:11605"/>
        <dbReference type="ChEBI" id="CHEBI:15378"/>
        <dbReference type="ChEBI" id="CHEBI:30013"/>
        <dbReference type="ChEBI" id="CHEBI:30616"/>
        <dbReference type="ChEBI" id="CHEBI:61977"/>
        <dbReference type="ChEBI" id="CHEBI:456216"/>
        <dbReference type="EC" id="2.7.11.1"/>
    </reaction>
</comment>
<keyword evidence="3" id="KW-0808">Transferase</keyword>
<evidence type="ECO:0000256" key="3">
    <source>
        <dbReference type="ARBA" id="ARBA00022679"/>
    </source>
</evidence>
<evidence type="ECO:0000256" key="4">
    <source>
        <dbReference type="ARBA" id="ARBA00022741"/>
    </source>
</evidence>
<keyword evidence="6" id="KW-0067">ATP-binding</keyword>
<proteinExistence type="inferred from homology"/>
<evidence type="ECO:0000256" key="7">
    <source>
        <dbReference type="ARBA" id="ARBA00047899"/>
    </source>
</evidence>
<dbReference type="OrthoDB" id="266718at2759"/>
<protein>
    <submittedName>
        <fullName evidence="11">3452_t:CDS:1</fullName>
    </submittedName>
</protein>